<sequence>MMCTLYHISLDPREQFGRLVLLCHHLQIGITLECQESKRLERHRWQSYRESGSAWWTMAAWLLDYRGDHHMSTWEYFTFRRRIESQDRIQKRRKNRPTQQ</sequence>
<gene>
    <name evidence="1" type="ORF">SAY87_006397</name>
</gene>
<evidence type="ECO:0000313" key="1">
    <source>
        <dbReference type="EMBL" id="KAK4756270.1"/>
    </source>
</evidence>
<proteinExistence type="predicted"/>
<dbReference type="AlphaFoldDB" id="A0AAN7JWJ4"/>
<protein>
    <submittedName>
        <fullName evidence="1">Uncharacterized protein</fullName>
    </submittedName>
</protein>
<dbReference type="Proteomes" id="UP001345219">
    <property type="component" value="Chromosome 6"/>
</dbReference>
<name>A0AAN7JWJ4_9MYRT</name>
<reference evidence="1 2" key="1">
    <citation type="journal article" date="2023" name="Hortic Res">
        <title>Pangenome of water caltrop reveals structural variations and asymmetric subgenome divergence after allopolyploidization.</title>
        <authorList>
            <person name="Zhang X."/>
            <person name="Chen Y."/>
            <person name="Wang L."/>
            <person name="Yuan Y."/>
            <person name="Fang M."/>
            <person name="Shi L."/>
            <person name="Lu R."/>
            <person name="Comes H.P."/>
            <person name="Ma Y."/>
            <person name="Chen Y."/>
            <person name="Huang G."/>
            <person name="Zhou Y."/>
            <person name="Zheng Z."/>
            <person name="Qiu Y."/>
        </authorList>
    </citation>
    <scope>NUCLEOTIDE SEQUENCE [LARGE SCALE GENOMIC DNA]</scope>
    <source>
        <tissue evidence="1">Roots</tissue>
    </source>
</reference>
<dbReference type="EMBL" id="JAXIOK010000013">
    <property type="protein sequence ID" value="KAK4756270.1"/>
    <property type="molecule type" value="Genomic_DNA"/>
</dbReference>
<keyword evidence="2" id="KW-1185">Reference proteome</keyword>
<organism evidence="1 2">
    <name type="scientific">Trapa incisa</name>
    <dbReference type="NCBI Taxonomy" id="236973"/>
    <lineage>
        <taxon>Eukaryota</taxon>
        <taxon>Viridiplantae</taxon>
        <taxon>Streptophyta</taxon>
        <taxon>Embryophyta</taxon>
        <taxon>Tracheophyta</taxon>
        <taxon>Spermatophyta</taxon>
        <taxon>Magnoliopsida</taxon>
        <taxon>eudicotyledons</taxon>
        <taxon>Gunneridae</taxon>
        <taxon>Pentapetalae</taxon>
        <taxon>rosids</taxon>
        <taxon>malvids</taxon>
        <taxon>Myrtales</taxon>
        <taxon>Lythraceae</taxon>
        <taxon>Trapa</taxon>
    </lineage>
</organism>
<accession>A0AAN7JWJ4</accession>
<evidence type="ECO:0000313" key="2">
    <source>
        <dbReference type="Proteomes" id="UP001345219"/>
    </source>
</evidence>
<comment type="caution">
    <text evidence="1">The sequence shown here is derived from an EMBL/GenBank/DDBJ whole genome shotgun (WGS) entry which is preliminary data.</text>
</comment>